<evidence type="ECO:0000256" key="2">
    <source>
        <dbReference type="ARBA" id="ARBA00023136"/>
    </source>
</evidence>
<feature type="domain" description="TonB-dependent receptor plug" evidence="6">
    <location>
        <begin position="120"/>
        <end position="209"/>
    </location>
</feature>
<name>A0A939B7M5_9BACT</name>
<dbReference type="InterPro" id="IPR036942">
    <property type="entry name" value="Beta-barrel_TonB_sf"/>
</dbReference>
<proteinExistence type="inferred from homology"/>
<reference evidence="7" key="2">
    <citation type="journal article" date="2021" name="Sci. Rep.">
        <title>The distribution of antibiotic resistance genes in chicken gut microbiota commensals.</title>
        <authorList>
            <person name="Juricova H."/>
            <person name="Matiasovicova J."/>
            <person name="Kubasova T."/>
            <person name="Cejkova D."/>
            <person name="Rychlik I."/>
        </authorList>
    </citation>
    <scope>NUCLEOTIDE SEQUENCE</scope>
    <source>
        <strain evidence="7">An824</strain>
    </source>
</reference>
<dbReference type="PANTHER" id="PTHR40980:SF5">
    <property type="entry name" value="TONB-DEPENDENT RECEPTOR"/>
    <property type="match status" value="1"/>
</dbReference>
<comment type="subcellular location">
    <subcellularLocation>
        <location evidence="1 4">Cell outer membrane</location>
    </subcellularLocation>
</comment>
<organism evidence="7 8">
    <name type="scientific">Marseilla massiliensis</name>
    <dbReference type="NCBI Taxonomy" id="1841864"/>
    <lineage>
        <taxon>Bacteria</taxon>
        <taxon>Pseudomonadati</taxon>
        <taxon>Bacteroidota</taxon>
        <taxon>Bacteroidia</taxon>
        <taxon>Bacteroidales</taxon>
        <taxon>Prevotellaceae</taxon>
        <taxon>Marseilla</taxon>
    </lineage>
</organism>
<dbReference type="Pfam" id="PF00593">
    <property type="entry name" value="TonB_dep_Rec_b-barrel"/>
    <property type="match status" value="1"/>
</dbReference>
<comment type="similarity">
    <text evidence="4">Belongs to the TonB-dependent receptor family.</text>
</comment>
<keyword evidence="8" id="KW-1185">Reference proteome</keyword>
<gene>
    <name evidence="7" type="ORF">H6A34_07975</name>
</gene>
<dbReference type="EMBL" id="JACJJG010000037">
    <property type="protein sequence ID" value="MBM6673810.1"/>
    <property type="molecule type" value="Genomic_DNA"/>
</dbReference>
<sequence>MPVFGAGVNDVEVDVKGSIKDQKSKEPLIGATVHVIGSDIATVSDVDGNFQLSGLRDGIYDIEIKYVGYKTAVKRQVKIEDNKVTTLDFELETDNRQLADVEVVAKANRESENVTMMEQKRSIVAVQTIGAQELSRKGVSDAQAAVTKISGISKQEGVKNVFVRGLGDRYNITTLNRYPIPSEDPEYKNIALDIFSTDIIQSVDVNKAFYSGTPADVAGADINITSKELTGAGKFNISVSGGFNTQTLSSDFQRLDGVNAFGFANRTQPGENLDTYNFRNSLDPSRQNLQINQSYTLSGGKRFMIGDNPLSFFIVASHNKNYTHYEEEVRNTTTSGTISQDMNGDISKVETSQLAMANLEYRHNRKHRLAYNFMLVHATNESVGDYLGMDNDYQSSDTYEGFMRRQQTNDNMLIVNQLDTKWQLSKLFDLDAGLSYNIIKGYEPDRRINNLVKTDEGYVPMRGTGIQQRYFSELDGKDLNARVALTYKLKDRFDHNSNVRIGYMGRFVDDGFEAVEYDMSAVARTPFDMSAISFDDYFNQDNFAAGDFLLDRQNDMYSVKKNIHSAYAEATYQFTSKFIANLGLKYDNVDMTVDYNVNKGGSKGSQDIKKSYFLPTLNLRYNLNERHALRLAASKTYTLPQSKEISPFRYVSVSFNSQGNPDLKPSDNYNVDLKWDWYISPSELFSVTAFYKYIKRPISRIEIASAGGFLSYQNISDHATVAGVEMELKKHIFSRALEDNGMSRLTLGVNGAYTYTCAKVPLATDPSGSQLEGAAPWIVNADLTYLLRKGSNTFTGALVFNYFSDRLYTIGTQGYQDIMENGIPTLDFIASARLGKHFSINLKARNLLNSAHQLTRKGNETNEDVVLSKYKKGMDLSLGLSYNL</sequence>
<dbReference type="Gene3D" id="2.40.170.20">
    <property type="entry name" value="TonB-dependent receptor, beta-barrel domain"/>
    <property type="match status" value="1"/>
</dbReference>
<dbReference type="AlphaFoldDB" id="A0A939B7M5"/>
<dbReference type="Pfam" id="PF07715">
    <property type="entry name" value="Plug"/>
    <property type="match status" value="1"/>
</dbReference>
<dbReference type="InterPro" id="IPR008969">
    <property type="entry name" value="CarboxyPept-like_regulatory"/>
</dbReference>
<dbReference type="InterPro" id="IPR012910">
    <property type="entry name" value="Plug_dom"/>
</dbReference>
<dbReference type="InterPro" id="IPR000531">
    <property type="entry name" value="Beta-barrel_TonB"/>
</dbReference>
<dbReference type="SUPFAM" id="SSF56935">
    <property type="entry name" value="Porins"/>
    <property type="match status" value="1"/>
</dbReference>
<dbReference type="InterPro" id="IPR037066">
    <property type="entry name" value="Plug_dom_sf"/>
</dbReference>
<keyword evidence="2 4" id="KW-0472">Membrane</keyword>
<feature type="domain" description="TonB-dependent receptor-like beta-barrel" evidence="5">
    <location>
        <begin position="390"/>
        <end position="847"/>
    </location>
</feature>
<comment type="caution">
    <text evidence="7">The sequence shown here is derived from an EMBL/GenBank/DDBJ whole genome shotgun (WGS) entry which is preliminary data.</text>
</comment>
<keyword evidence="4" id="KW-0798">TonB box</keyword>
<dbReference type="Proteomes" id="UP000706891">
    <property type="component" value="Unassembled WGS sequence"/>
</dbReference>
<reference evidence="7" key="1">
    <citation type="submission" date="2020-08" db="EMBL/GenBank/DDBJ databases">
        <authorList>
            <person name="Cejkova D."/>
            <person name="Kubasova T."/>
            <person name="Jahodarova E."/>
            <person name="Rychlik I."/>
        </authorList>
    </citation>
    <scope>NUCLEOTIDE SEQUENCE</scope>
    <source>
        <strain evidence="7">An824</strain>
    </source>
</reference>
<evidence type="ECO:0000256" key="1">
    <source>
        <dbReference type="ARBA" id="ARBA00004442"/>
    </source>
</evidence>
<keyword evidence="3" id="KW-0998">Cell outer membrane</keyword>
<dbReference type="Pfam" id="PF13715">
    <property type="entry name" value="CarbopepD_reg_2"/>
    <property type="match status" value="1"/>
</dbReference>
<evidence type="ECO:0000256" key="4">
    <source>
        <dbReference type="RuleBase" id="RU003357"/>
    </source>
</evidence>
<evidence type="ECO:0000313" key="8">
    <source>
        <dbReference type="Proteomes" id="UP000706891"/>
    </source>
</evidence>
<dbReference type="GO" id="GO:0009279">
    <property type="term" value="C:cell outer membrane"/>
    <property type="evidence" value="ECO:0007669"/>
    <property type="project" value="UniProtKB-SubCell"/>
</dbReference>
<accession>A0A939B7M5</accession>
<protein>
    <submittedName>
        <fullName evidence="7">TonB-dependent receptor</fullName>
    </submittedName>
</protein>
<dbReference type="Gene3D" id="2.60.40.1120">
    <property type="entry name" value="Carboxypeptidase-like, regulatory domain"/>
    <property type="match status" value="1"/>
</dbReference>
<keyword evidence="7" id="KW-0675">Receptor</keyword>
<dbReference type="Gene3D" id="2.170.130.10">
    <property type="entry name" value="TonB-dependent receptor, plug domain"/>
    <property type="match status" value="1"/>
</dbReference>
<evidence type="ECO:0000259" key="6">
    <source>
        <dbReference type="Pfam" id="PF07715"/>
    </source>
</evidence>
<evidence type="ECO:0000256" key="3">
    <source>
        <dbReference type="ARBA" id="ARBA00023237"/>
    </source>
</evidence>
<evidence type="ECO:0000313" key="7">
    <source>
        <dbReference type="EMBL" id="MBM6673810.1"/>
    </source>
</evidence>
<dbReference type="SUPFAM" id="SSF49464">
    <property type="entry name" value="Carboxypeptidase regulatory domain-like"/>
    <property type="match status" value="1"/>
</dbReference>
<dbReference type="PANTHER" id="PTHR40980">
    <property type="entry name" value="PLUG DOMAIN-CONTAINING PROTEIN"/>
    <property type="match status" value="1"/>
</dbReference>
<evidence type="ECO:0000259" key="5">
    <source>
        <dbReference type="Pfam" id="PF00593"/>
    </source>
</evidence>